<dbReference type="AlphaFoldDB" id="A0A9J6Q7V4"/>
<accession>A0A9J6Q7V4</accession>
<organism evidence="1 2">
    <name type="scientific">Silvania hatchlandensis</name>
    <dbReference type="NCBI Taxonomy" id="2926469"/>
    <lineage>
        <taxon>Bacteria</taxon>
        <taxon>Pseudomonadati</taxon>
        <taxon>Pseudomonadota</taxon>
        <taxon>Gammaproteobacteria</taxon>
        <taxon>Enterobacterales</taxon>
        <taxon>Enterobacteriaceae</taxon>
        <taxon>Silvania</taxon>
    </lineage>
</organism>
<evidence type="ECO:0000313" key="1">
    <source>
        <dbReference type="EMBL" id="MCU6664445.1"/>
    </source>
</evidence>
<dbReference type="RefSeq" id="WP_271269341.1">
    <property type="nucleotide sequence ID" value="NZ_JAMGZK010000045.1"/>
</dbReference>
<dbReference type="EMBL" id="JAMGZK010000045">
    <property type="protein sequence ID" value="MCU6664445.1"/>
    <property type="molecule type" value="Genomic_DNA"/>
</dbReference>
<proteinExistence type="predicted"/>
<sequence>MSKIYFSAATSGFYPEELKENYEEGTGWPDDAVEITHEQWTEFTGATPAGYCLAAGSDGFPYWKAIPPLTAEELIALAEIEKQSRLQYANSLTADWRTELSLGIISDEEKEKLILWMNYIKEVKAVETTDPNHIDWPATPVM</sequence>
<keyword evidence="2" id="KW-1185">Reference proteome</keyword>
<evidence type="ECO:0000313" key="2">
    <source>
        <dbReference type="Proteomes" id="UP001063816"/>
    </source>
</evidence>
<dbReference type="Proteomes" id="UP001063816">
    <property type="component" value="Unassembled WGS sequence"/>
</dbReference>
<reference evidence="1" key="1">
    <citation type="submission" date="2022-05" db="EMBL/GenBank/DDBJ databases">
        <title>Description of a novel species of Leclercia; Leclercia tamurae and the Proposal for a Novel Genus Silvania gen. nov. Containing Two Novel Species Silvania hatchlandensis sp. nov. and Silvania confinis sp. nov. Isolated from the Rhizosphere of Oak.</title>
        <authorList>
            <person name="Maddock D.W."/>
            <person name="Brady C.L."/>
            <person name="Denman S."/>
            <person name="Arnold D."/>
        </authorList>
    </citation>
    <scope>NUCLEOTIDE SEQUENCE</scope>
    <source>
        <strain evidence="1">H19S6</strain>
    </source>
</reference>
<dbReference type="InterPro" id="IPR003458">
    <property type="entry name" value="Phage_T4_Gp38_tail_assem"/>
</dbReference>
<gene>
    <name evidence="1" type="ORF">M8014_08815</name>
</gene>
<name>A0A9J6Q7V4_9ENTR</name>
<comment type="caution">
    <text evidence="1">The sequence shown here is derived from an EMBL/GenBank/DDBJ whole genome shotgun (WGS) entry which is preliminary data.</text>
</comment>
<protein>
    <submittedName>
        <fullName evidence="1">Tail fiber assembly protein</fullName>
    </submittedName>
</protein>
<dbReference type="Pfam" id="PF02413">
    <property type="entry name" value="Caudo_TAP"/>
    <property type="match status" value="1"/>
</dbReference>